<reference evidence="2 3" key="1">
    <citation type="submission" date="2019-08" db="EMBL/GenBank/DDBJ databases">
        <authorList>
            <person name="Seo M.-J."/>
        </authorList>
    </citation>
    <scope>NUCLEOTIDE SEQUENCE [LARGE SCALE GENOMIC DNA]</scope>
    <source>
        <strain evidence="2 3">KIGAM108</strain>
    </source>
</reference>
<evidence type="ECO:0000313" key="3">
    <source>
        <dbReference type="Proteomes" id="UP000322791"/>
    </source>
</evidence>
<name>A0A5D6V1F8_9BACT</name>
<keyword evidence="3" id="KW-1185">Reference proteome</keyword>
<feature type="region of interest" description="Disordered" evidence="1">
    <location>
        <begin position="85"/>
        <end position="132"/>
    </location>
</feature>
<dbReference type="Proteomes" id="UP000322791">
    <property type="component" value="Unassembled WGS sequence"/>
</dbReference>
<comment type="caution">
    <text evidence="2">The sequence shown here is derived from an EMBL/GenBank/DDBJ whole genome shotgun (WGS) entry which is preliminary data.</text>
</comment>
<protein>
    <submittedName>
        <fullName evidence="2">Uncharacterized protein</fullName>
    </submittedName>
</protein>
<organism evidence="2 3">
    <name type="scientific">Hymenobacter lutimineralis</name>
    <dbReference type="NCBI Taxonomy" id="2606448"/>
    <lineage>
        <taxon>Bacteria</taxon>
        <taxon>Pseudomonadati</taxon>
        <taxon>Bacteroidota</taxon>
        <taxon>Cytophagia</taxon>
        <taxon>Cytophagales</taxon>
        <taxon>Hymenobacteraceae</taxon>
        <taxon>Hymenobacter</taxon>
    </lineage>
</organism>
<dbReference type="AlphaFoldDB" id="A0A5D6V1F8"/>
<proteinExistence type="predicted"/>
<dbReference type="EMBL" id="VTHL01000010">
    <property type="protein sequence ID" value="TYZ09320.1"/>
    <property type="molecule type" value="Genomic_DNA"/>
</dbReference>
<sequence>MGKHKHKHSKKETVSDDILDAAAISIKKYRKVTNELAKLSSGQKLVGGLMLLAAGYFYLDKVKNDANDSLFAGLDAHLPWLNNAKKTAAPAQEKAADEQPASVPPRKERKHAKPAKAAGSFGKRPAASPDDE</sequence>
<evidence type="ECO:0000256" key="1">
    <source>
        <dbReference type="SAM" id="MobiDB-lite"/>
    </source>
</evidence>
<gene>
    <name evidence="2" type="ORF">FY528_11285</name>
</gene>
<evidence type="ECO:0000313" key="2">
    <source>
        <dbReference type="EMBL" id="TYZ09320.1"/>
    </source>
</evidence>
<dbReference type="RefSeq" id="WP_149071114.1">
    <property type="nucleotide sequence ID" value="NZ_VTHL01000010.1"/>
</dbReference>
<accession>A0A5D6V1F8</accession>